<sequence>MPARLNYYYINNHSKIEADTKDLDSEVESEAEDDSEHANDDGDDDDSDNREEDGEEEVEDDEVDDVDDDTDNILLDTDPFLHHFERVLDEDVAEKLTSCSACQSEDVKWLNTSGRLQH</sequence>
<reference evidence="2" key="2">
    <citation type="submission" date="2020-11" db="EMBL/GenBank/DDBJ databases">
        <authorList>
            <person name="McCartney M.A."/>
            <person name="Auch B."/>
            <person name="Kono T."/>
            <person name="Mallez S."/>
            <person name="Becker A."/>
            <person name="Gohl D.M."/>
            <person name="Silverstein K.A.T."/>
            <person name="Koren S."/>
            <person name="Bechman K.B."/>
            <person name="Herman A."/>
            <person name="Abrahante J.E."/>
            <person name="Garbe J."/>
        </authorList>
    </citation>
    <scope>NUCLEOTIDE SEQUENCE</scope>
    <source>
        <strain evidence="2">Duluth1</strain>
        <tissue evidence="2">Whole animal</tissue>
    </source>
</reference>
<feature type="region of interest" description="Disordered" evidence="1">
    <location>
        <begin position="15"/>
        <end position="74"/>
    </location>
</feature>
<dbReference type="AlphaFoldDB" id="A0A9D4LJ20"/>
<gene>
    <name evidence="2" type="ORF">DPMN_101502</name>
</gene>
<feature type="compositionally biased region" description="Acidic residues" evidence="1">
    <location>
        <begin position="25"/>
        <end position="71"/>
    </location>
</feature>
<proteinExistence type="predicted"/>
<evidence type="ECO:0000313" key="2">
    <source>
        <dbReference type="EMBL" id="KAH3858861.1"/>
    </source>
</evidence>
<evidence type="ECO:0000313" key="3">
    <source>
        <dbReference type="Proteomes" id="UP000828390"/>
    </source>
</evidence>
<protein>
    <submittedName>
        <fullName evidence="2">Uncharacterized protein</fullName>
    </submittedName>
</protein>
<comment type="caution">
    <text evidence="2">The sequence shown here is derived from an EMBL/GenBank/DDBJ whole genome shotgun (WGS) entry which is preliminary data.</text>
</comment>
<dbReference type="EMBL" id="JAIWYP010000003">
    <property type="protein sequence ID" value="KAH3858861.1"/>
    <property type="molecule type" value="Genomic_DNA"/>
</dbReference>
<organism evidence="2 3">
    <name type="scientific">Dreissena polymorpha</name>
    <name type="common">Zebra mussel</name>
    <name type="synonym">Mytilus polymorpha</name>
    <dbReference type="NCBI Taxonomy" id="45954"/>
    <lineage>
        <taxon>Eukaryota</taxon>
        <taxon>Metazoa</taxon>
        <taxon>Spiralia</taxon>
        <taxon>Lophotrochozoa</taxon>
        <taxon>Mollusca</taxon>
        <taxon>Bivalvia</taxon>
        <taxon>Autobranchia</taxon>
        <taxon>Heteroconchia</taxon>
        <taxon>Euheterodonta</taxon>
        <taxon>Imparidentia</taxon>
        <taxon>Neoheterodontei</taxon>
        <taxon>Myida</taxon>
        <taxon>Dreissenoidea</taxon>
        <taxon>Dreissenidae</taxon>
        <taxon>Dreissena</taxon>
    </lineage>
</organism>
<feature type="compositionally biased region" description="Basic and acidic residues" evidence="1">
    <location>
        <begin position="15"/>
        <end position="24"/>
    </location>
</feature>
<dbReference type="Proteomes" id="UP000828390">
    <property type="component" value="Unassembled WGS sequence"/>
</dbReference>
<reference evidence="2" key="1">
    <citation type="journal article" date="2019" name="bioRxiv">
        <title>The Genome of the Zebra Mussel, Dreissena polymorpha: A Resource for Invasive Species Research.</title>
        <authorList>
            <person name="McCartney M.A."/>
            <person name="Auch B."/>
            <person name="Kono T."/>
            <person name="Mallez S."/>
            <person name="Zhang Y."/>
            <person name="Obille A."/>
            <person name="Becker A."/>
            <person name="Abrahante J.E."/>
            <person name="Garbe J."/>
            <person name="Badalamenti J.P."/>
            <person name="Herman A."/>
            <person name="Mangelson H."/>
            <person name="Liachko I."/>
            <person name="Sullivan S."/>
            <person name="Sone E.D."/>
            <person name="Koren S."/>
            <person name="Silverstein K.A.T."/>
            <person name="Beckman K.B."/>
            <person name="Gohl D.M."/>
        </authorList>
    </citation>
    <scope>NUCLEOTIDE SEQUENCE</scope>
    <source>
        <strain evidence="2">Duluth1</strain>
        <tissue evidence="2">Whole animal</tissue>
    </source>
</reference>
<evidence type="ECO:0000256" key="1">
    <source>
        <dbReference type="SAM" id="MobiDB-lite"/>
    </source>
</evidence>
<keyword evidence="3" id="KW-1185">Reference proteome</keyword>
<name>A0A9D4LJ20_DREPO</name>
<accession>A0A9D4LJ20</accession>